<protein>
    <submittedName>
        <fullName evidence="2">Uncharacterized protein</fullName>
    </submittedName>
</protein>
<keyword evidence="1" id="KW-0812">Transmembrane</keyword>
<evidence type="ECO:0000256" key="1">
    <source>
        <dbReference type="SAM" id="Phobius"/>
    </source>
</evidence>
<proteinExistence type="predicted"/>
<organism evidence="2 3">
    <name type="scientific">Sphingomonas kyeonggiensis</name>
    <dbReference type="NCBI Taxonomy" id="1268553"/>
    <lineage>
        <taxon>Bacteria</taxon>
        <taxon>Pseudomonadati</taxon>
        <taxon>Pseudomonadota</taxon>
        <taxon>Alphaproteobacteria</taxon>
        <taxon>Sphingomonadales</taxon>
        <taxon>Sphingomonadaceae</taxon>
        <taxon>Sphingomonas</taxon>
    </lineage>
</organism>
<feature type="transmembrane region" description="Helical" evidence="1">
    <location>
        <begin position="24"/>
        <end position="44"/>
    </location>
</feature>
<dbReference type="AlphaFoldDB" id="A0A7W6JY32"/>
<keyword evidence="1" id="KW-1133">Transmembrane helix</keyword>
<comment type="caution">
    <text evidence="2">The sequence shown here is derived from an EMBL/GenBank/DDBJ whole genome shotgun (WGS) entry which is preliminary data.</text>
</comment>
<evidence type="ECO:0000313" key="2">
    <source>
        <dbReference type="EMBL" id="MBB4100550.1"/>
    </source>
</evidence>
<dbReference type="RefSeq" id="WP_183999832.1">
    <property type="nucleotide sequence ID" value="NZ_JACIEH010000003.1"/>
</dbReference>
<name>A0A7W6JY32_9SPHN</name>
<gene>
    <name evidence="2" type="ORF">GGR46_004122</name>
</gene>
<feature type="transmembrane region" description="Helical" evidence="1">
    <location>
        <begin position="121"/>
        <end position="136"/>
    </location>
</feature>
<reference evidence="2 3" key="1">
    <citation type="submission" date="2020-08" db="EMBL/GenBank/DDBJ databases">
        <title>Genomic Encyclopedia of Type Strains, Phase IV (KMG-IV): sequencing the most valuable type-strain genomes for metagenomic binning, comparative biology and taxonomic classification.</title>
        <authorList>
            <person name="Goeker M."/>
        </authorList>
    </citation>
    <scope>NUCLEOTIDE SEQUENCE [LARGE SCALE GENOMIC DNA]</scope>
    <source>
        <strain evidence="2 3">DSM 101806</strain>
    </source>
</reference>
<feature type="transmembrane region" description="Helical" evidence="1">
    <location>
        <begin position="56"/>
        <end position="76"/>
    </location>
</feature>
<evidence type="ECO:0000313" key="3">
    <source>
        <dbReference type="Proteomes" id="UP000557392"/>
    </source>
</evidence>
<keyword evidence="1" id="KW-0472">Membrane</keyword>
<keyword evidence="3" id="KW-1185">Reference proteome</keyword>
<feature type="transmembrane region" description="Helical" evidence="1">
    <location>
        <begin position="88"/>
        <end position="109"/>
    </location>
</feature>
<sequence>MTSRETGAIDRPGERAEETRRNRFWGIMAGFLLLGGVAGATLVVMERHSGTLPGALAIGLVVLLTLSVLGGAWWFLRVIDEVEREANYIASTIALNFYLILYADWYFLWKGGLVSQPDHEALFLSTMIVMAVAYFWKKIRP</sequence>
<dbReference type="Proteomes" id="UP000557392">
    <property type="component" value="Unassembled WGS sequence"/>
</dbReference>
<dbReference type="EMBL" id="JACIEH010000003">
    <property type="protein sequence ID" value="MBB4100550.1"/>
    <property type="molecule type" value="Genomic_DNA"/>
</dbReference>
<accession>A0A7W6JY32</accession>